<dbReference type="EMBL" id="MSFL01000010">
    <property type="protein sequence ID" value="PWY83480.1"/>
    <property type="molecule type" value="Genomic_DNA"/>
</dbReference>
<sequence>MPSERPNVPVKLSLPLVTDTAEKQYQQDIFTELRAEDELVILARGLGLLRLVTNLLHFYDAAGNNLVLVVGADDRENEWIGEALAEHHAISKTPLARGLKVINTDRATVPMREKIYAQGGVLSVTSRILVVDFLSKLLDAGKVTGMVVLHADKIVATSIEAFIIRAYREQNKRGFLKAFSDAPEPFATGFAPLATSMRNLFLRKASLWPRFHVTVAESLEGHRKAEVIELEVPMSDKMREIQNAVLECVEICIGELKKANTGLDMADWTLDSALHRSFDISIRRQLDPIWHRVSFRTRQIVSDLSDLRAILHALLTYDAVSFLKYLDTIVTAHTPPPGSTKHNYSPWLFLDAADVLFQTARSRVYQGRIGNDVARSSATSFPTTLQPTLEEQPKWEVLSEVLQEIETDAYLNPVNVDESNNTVLIMCSDQRTCRQLREYLGTMHAKVSNAKQSSTDPGDAIDENAGSAGVMLRRKLRDYLDWKSSLSNVSKNLSSKPPDEAAQASAGRNLPGSLNQQGRHPSNKRRRVRGGGAATAAPGRAPNTGIQVPIEPSAQVSALLDEIQPTEVEETQKEEIIIDDLDDMEDYYELCDMDDLVMIHPYDGDMDEHILEEVRPRYIIMYEPETAFIRRVEVYRSSHVGRDVRVYFTYYGGSVEEQRYLSAVRREKDSFTKLIKEKGNMAITITHDKSQEDPQEQFLRTVNTRIAGGGRLAATASPPRVVVDVREFRSALPSLLHGNNMVVVPCQLTVGDYILTPDICVERKSIRDLITSLRNGRLYNQAETMLQHYKNPLLLIEFDQNKSFTFDAFASATVPGTTFLTDFGFSSSGASTVSTNSSLVNPSAPKSAQHLLVLLTLTFPRLKIIWSSSPYQTAEIFAELKKNNPEPDPIRAVQIGLDIDIAAASGSGDVMAAAGIEHRVFNLLPQDMLRAVPGVNPQALERLIVETESIHEIANMEVEQLDPLVGVEAARKIVGFFRKSVFEEG</sequence>
<keyword evidence="7" id="KW-0238">DNA-binding</keyword>
<evidence type="ECO:0000256" key="6">
    <source>
        <dbReference type="ARBA" id="ARBA00022801"/>
    </source>
</evidence>
<dbReference type="Gene3D" id="1.10.150.20">
    <property type="entry name" value="5' to 3' exonuclease, C-terminal subdomain"/>
    <property type="match status" value="1"/>
</dbReference>
<dbReference type="GO" id="GO:1901255">
    <property type="term" value="P:nucleotide-excision repair involved in interstrand cross-link repair"/>
    <property type="evidence" value="ECO:0007669"/>
    <property type="project" value="TreeGrafter"/>
</dbReference>
<evidence type="ECO:0000256" key="8">
    <source>
        <dbReference type="ARBA" id="ARBA00023204"/>
    </source>
</evidence>
<accession>A0A317WH06</accession>
<dbReference type="OrthoDB" id="361020at2759"/>
<comment type="subcellular location">
    <subcellularLocation>
        <location evidence="1">Nucleus</location>
    </subcellularLocation>
</comment>
<comment type="similarity">
    <text evidence="2">Belongs to the XPF family.</text>
</comment>
<keyword evidence="5" id="KW-0227">DNA damage</keyword>
<feature type="region of interest" description="Disordered" evidence="10">
    <location>
        <begin position="489"/>
        <end position="548"/>
    </location>
</feature>
<dbReference type="GO" id="GO:0000110">
    <property type="term" value="C:nucleotide-excision repair factor 1 complex"/>
    <property type="evidence" value="ECO:0007669"/>
    <property type="project" value="TreeGrafter"/>
</dbReference>
<keyword evidence="3" id="KW-0540">Nuclease</keyword>
<evidence type="ECO:0000256" key="7">
    <source>
        <dbReference type="ARBA" id="ARBA00023125"/>
    </source>
</evidence>
<evidence type="ECO:0000256" key="3">
    <source>
        <dbReference type="ARBA" id="ARBA00022722"/>
    </source>
</evidence>
<dbReference type="FunFam" id="3.40.50.10130:FF:000002">
    <property type="entry name" value="DNA repair endonuclease XPF"/>
    <property type="match status" value="1"/>
</dbReference>
<dbReference type="SUPFAM" id="SSF52980">
    <property type="entry name" value="Restriction endonuclease-like"/>
    <property type="match status" value="1"/>
</dbReference>
<dbReference type="GeneID" id="37062496"/>
<dbReference type="CDD" id="cd20078">
    <property type="entry name" value="XPF_nuclease_XPF_euk"/>
    <property type="match status" value="1"/>
</dbReference>
<dbReference type="InterPro" id="IPR011335">
    <property type="entry name" value="Restrct_endonuc-II-like"/>
</dbReference>
<feature type="compositionally biased region" description="Low complexity" evidence="10">
    <location>
        <begin position="534"/>
        <end position="545"/>
    </location>
</feature>
<evidence type="ECO:0000256" key="9">
    <source>
        <dbReference type="ARBA" id="ARBA00023242"/>
    </source>
</evidence>
<dbReference type="InterPro" id="IPR006167">
    <property type="entry name" value="XPF"/>
</dbReference>
<reference evidence="12 13" key="1">
    <citation type="submission" date="2016-12" db="EMBL/GenBank/DDBJ databases">
        <title>The genomes of Aspergillus section Nigri reveals drivers in fungal speciation.</title>
        <authorList>
            <consortium name="DOE Joint Genome Institute"/>
            <person name="Vesth T.C."/>
            <person name="Nybo J."/>
            <person name="Theobald S."/>
            <person name="Brandl J."/>
            <person name="Frisvad J.C."/>
            <person name="Nielsen K.F."/>
            <person name="Lyhne E.K."/>
            <person name="Kogle M.E."/>
            <person name="Kuo A."/>
            <person name="Riley R."/>
            <person name="Clum A."/>
            <person name="Nolan M."/>
            <person name="Lipzen A."/>
            <person name="Salamov A."/>
            <person name="Henrissat B."/>
            <person name="Wiebenga A."/>
            <person name="De Vries R.P."/>
            <person name="Grigoriev I.V."/>
            <person name="Mortensen U.H."/>
            <person name="Andersen M.R."/>
            <person name="Baker S.E."/>
        </authorList>
    </citation>
    <scope>NUCLEOTIDE SEQUENCE [LARGE SCALE GENOMIC DNA]</scope>
    <source>
        <strain evidence="12 13">CBS 117.55</strain>
    </source>
</reference>
<dbReference type="GO" id="GO:0000014">
    <property type="term" value="F:single-stranded DNA endodeoxyribonuclease activity"/>
    <property type="evidence" value="ECO:0007669"/>
    <property type="project" value="TreeGrafter"/>
</dbReference>
<evidence type="ECO:0000313" key="13">
    <source>
        <dbReference type="Proteomes" id="UP000247233"/>
    </source>
</evidence>
<dbReference type="PANTHER" id="PTHR10150">
    <property type="entry name" value="DNA REPAIR ENDONUCLEASE XPF"/>
    <property type="match status" value="1"/>
</dbReference>
<dbReference type="Gene3D" id="3.40.50.10130">
    <property type="match status" value="1"/>
</dbReference>
<keyword evidence="8" id="KW-0234">DNA repair</keyword>
<dbReference type="AlphaFoldDB" id="A0A317WH06"/>
<evidence type="ECO:0000256" key="1">
    <source>
        <dbReference type="ARBA" id="ARBA00004123"/>
    </source>
</evidence>
<protein>
    <submittedName>
        <fullName evidence="12">DNA repair protein</fullName>
    </submittedName>
</protein>
<name>A0A317WH06_9EURO</name>
<feature type="domain" description="ERCC4" evidence="11">
    <location>
        <begin position="720"/>
        <end position="800"/>
    </location>
</feature>
<keyword evidence="13" id="KW-1185">Reference proteome</keyword>
<proteinExistence type="inferred from homology"/>
<gene>
    <name evidence="12" type="ORF">BO70DRAFT_313833</name>
</gene>
<dbReference type="InterPro" id="IPR047520">
    <property type="entry name" value="XPF_nuclease"/>
</dbReference>
<organism evidence="12 13">
    <name type="scientific">Aspergillus heteromorphus CBS 117.55</name>
    <dbReference type="NCBI Taxonomy" id="1448321"/>
    <lineage>
        <taxon>Eukaryota</taxon>
        <taxon>Fungi</taxon>
        <taxon>Dikarya</taxon>
        <taxon>Ascomycota</taxon>
        <taxon>Pezizomycotina</taxon>
        <taxon>Eurotiomycetes</taxon>
        <taxon>Eurotiomycetidae</taxon>
        <taxon>Eurotiales</taxon>
        <taxon>Aspergillaceae</taxon>
        <taxon>Aspergillus</taxon>
        <taxon>Aspergillus subgen. Circumdati</taxon>
    </lineage>
</organism>
<dbReference type="InterPro" id="IPR006166">
    <property type="entry name" value="ERCC4_domain"/>
</dbReference>
<evidence type="ECO:0000256" key="10">
    <source>
        <dbReference type="SAM" id="MobiDB-lite"/>
    </source>
</evidence>
<evidence type="ECO:0000256" key="5">
    <source>
        <dbReference type="ARBA" id="ARBA00022763"/>
    </source>
</evidence>
<dbReference type="GO" id="GO:0000712">
    <property type="term" value="P:resolution of meiotic recombination intermediates"/>
    <property type="evidence" value="ECO:0007669"/>
    <property type="project" value="TreeGrafter"/>
</dbReference>
<keyword evidence="6" id="KW-0378">Hydrolase</keyword>
<evidence type="ECO:0000256" key="2">
    <source>
        <dbReference type="ARBA" id="ARBA00010015"/>
    </source>
</evidence>
<dbReference type="PANTHER" id="PTHR10150:SF0">
    <property type="entry name" value="DNA REPAIR ENDONUCLEASE XPF"/>
    <property type="match status" value="1"/>
</dbReference>
<dbReference type="Pfam" id="PF02732">
    <property type="entry name" value="ERCC4"/>
    <property type="match status" value="1"/>
</dbReference>
<dbReference type="InterPro" id="IPR010994">
    <property type="entry name" value="RuvA_2-like"/>
</dbReference>
<keyword evidence="9" id="KW-0539">Nucleus</keyword>
<dbReference type="GO" id="GO:0000724">
    <property type="term" value="P:double-strand break repair via homologous recombination"/>
    <property type="evidence" value="ECO:0007669"/>
    <property type="project" value="TreeGrafter"/>
</dbReference>
<evidence type="ECO:0000313" key="12">
    <source>
        <dbReference type="EMBL" id="PWY83480.1"/>
    </source>
</evidence>
<comment type="caution">
    <text evidence="12">The sequence shown here is derived from an EMBL/GenBank/DDBJ whole genome shotgun (WGS) entry which is preliminary data.</text>
</comment>
<dbReference type="SMART" id="SM00891">
    <property type="entry name" value="ERCC4"/>
    <property type="match status" value="1"/>
</dbReference>
<dbReference type="SUPFAM" id="SSF47781">
    <property type="entry name" value="RuvA domain 2-like"/>
    <property type="match status" value="1"/>
</dbReference>
<keyword evidence="4" id="KW-0255">Endonuclease</keyword>
<dbReference type="Proteomes" id="UP000247233">
    <property type="component" value="Unassembled WGS sequence"/>
</dbReference>
<evidence type="ECO:0000256" key="4">
    <source>
        <dbReference type="ARBA" id="ARBA00022759"/>
    </source>
</evidence>
<dbReference type="RefSeq" id="XP_025399923.1">
    <property type="nucleotide sequence ID" value="XM_025540259.1"/>
</dbReference>
<feature type="region of interest" description="Disordered" evidence="10">
    <location>
        <begin position="447"/>
        <end position="466"/>
    </location>
</feature>
<dbReference type="GO" id="GO:0003697">
    <property type="term" value="F:single-stranded DNA binding"/>
    <property type="evidence" value="ECO:0007669"/>
    <property type="project" value="InterPro"/>
</dbReference>
<dbReference type="GO" id="GO:0003684">
    <property type="term" value="F:damaged DNA binding"/>
    <property type="evidence" value="ECO:0007669"/>
    <property type="project" value="TreeGrafter"/>
</dbReference>
<dbReference type="VEuPathDB" id="FungiDB:BO70DRAFT_313833"/>
<dbReference type="STRING" id="1448321.A0A317WH06"/>
<dbReference type="GO" id="GO:0000736">
    <property type="term" value="P:double-strand break repair via single-strand annealing, removal of nonhomologous ends"/>
    <property type="evidence" value="ECO:0007669"/>
    <property type="project" value="TreeGrafter"/>
</dbReference>
<evidence type="ECO:0000259" key="11">
    <source>
        <dbReference type="SMART" id="SM00891"/>
    </source>
</evidence>
<dbReference type="NCBIfam" id="TIGR00596">
    <property type="entry name" value="rad1"/>
    <property type="match status" value="1"/>
</dbReference>